<sequence>MTIPANQAPTGGLTPHITIRDKRAAEAIDFYARAFGATEVVRVPADDGVRLMHAHMHVNGASLMMHDDFPEYSGNPAPAPAGVVLHLQVDDTDRWYGRAVEAGAESVMAPEDMFWGDRYAQVKDPFGHLWSIGTPLKGEK</sequence>
<accession>A0A239HQZ6</accession>
<feature type="domain" description="VOC" evidence="1">
    <location>
        <begin position="13"/>
        <end position="135"/>
    </location>
</feature>
<dbReference type="Gene3D" id="3.30.720.120">
    <property type="match status" value="1"/>
</dbReference>
<dbReference type="InterPro" id="IPR004360">
    <property type="entry name" value="Glyas_Fos-R_dOase_dom"/>
</dbReference>
<dbReference type="CDD" id="cd07246">
    <property type="entry name" value="VOC_like"/>
    <property type="match status" value="1"/>
</dbReference>
<dbReference type="PROSITE" id="PS51819">
    <property type="entry name" value="VOC"/>
    <property type="match status" value="1"/>
</dbReference>
<evidence type="ECO:0000259" key="1">
    <source>
        <dbReference type="PROSITE" id="PS51819"/>
    </source>
</evidence>
<dbReference type="InterPro" id="IPR037523">
    <property type="entry name" value="VOC_core"/>
</dbReference>
<dbReference type="AlphaFoldDB" id="A0A239HQZ6"/>
<dbReference type="PANTHER" id="PTHR34109:SF1">
    <property type="entry name" value="VOC DOMAIN-CONTAINING PROTEIN"/>
    <property type="match status" value="1"/>
</dbReference>
<dbReference type="Pfam" id="PF00903">
    <property type="entry name" value="Glyoxalase"/>
    <property type="match status" value="1"/>
</dbReference>
<keyword evidence="3" id="KW-1185">Reference proteome</keyword>
<evidence type="ECO:0000313" key="3">
    <source>
        <dbReference type="Proteomes" id="UP000198339"/>
    </source>
</evidence>
<proteinExistence type="predicted"/>
<dbReference type="Gene3D" id="3.30.720.110">
    <property type="match status" value="1"/>
</dbReference>
<evidence type="ECO:0000313" key="2">
    <source>
        <dbReference type="EMBL" id="SNS83716.1"/>
    </source>
</evidence>
<dbReference type="EMBL" id="FZPA01000006">
    <property type="protein sequence ID" value="SNS83716.1"/>
    <property type="molecule type" value="Genomic_DNA"/>
</dbReference>
<organism evidence="2 3">
    <name type="scientific">Sphingopyxis indica</name>
    <dbReference type="NCBI Taxonomy" id="436663"/>
    <lineage>
        <taxon>Bacteria</taxon>
        <taxon>Pseudomonadati</taxon>
        <taxon>Pseudomonadota</taxon>
        <taxon>Alphaproteobacteria</taxon>
        <taxon>Sphingomonadales</taxon>
        <taxon>Sphingomonadaceae</taxon>
        <taxon>Sphingopyxis</taxon>
    </lineage>
</organism>
<dbReference type="Proteomes" id="UP000198339">
    <property type="component" value="Unassembled WGS sequence"/>
</dbReference>
<dbReference type="RefSeq" id="WP_089215803.1">
    <property type="nucleotide sequence ID" value="NZ_CP076394.1"/>
</dbReference>
<dbReference type="OrthoDB" id="9795306at2"/>
<dbReference type="InterPro" id="IPR029068">
    <property type="entry name" value="Glyas_Bleomycin-R_OHBP_Dase"/>
</dbReference>
<protein>
    <submittedName>
        <fullName evidence="2">PhnB protein</fullName>
    </submittedName>
</protein>
<dbReference type="PANTHER" id="PTHR34109">
    <property type="entry name" value="BNAUNNG04460D PROTEIN-RELATED"/>
    <property type="match status" value="1"/>
</dbReference>
<gene>
    <name evidence="2" type="ORF">SAMN06295955_10674</name>
</gene>
<reference evidence="2 3" key="1">
    <citation type="submission" date="2017-06" db="EMBL/GenBank/DDBJ databases">
        <authorList>
            <person name="Kim H.J."/>
            <person name="Triplett B.A."/>
        </authorList>
    </citation>
    <scope>NUCLEOTIDE SEQUENCE [LARGE SCALE GENOMIC DNA]</scope>
    <source>
        <strain evidence="2 3">DS15</strain>
    </source>
</reference>
<dbReference type="SUPFAM" id="SSF54593">
    <property type="entry name" value="Glyoxalase/Bleomycin resistance protein/Dihydroxybiphenyl dioxygenase"/>
    <property type="match status" value="1"/>
</dbReference>
<name>A0A239HQZ6_9SPHN</name>